<feature type="region of interest" description="Disordered" evidence="10">
    <location>
        <begin position="868"/>
        <end position="959"/>
    </location>
</feature>
<feature type="coiled-coil region" evidence="9">
    <location>
        <begin position="746"/>
        <end position="786"/>
    </location>
</feature>
<feature type="domain" description="DEAD-box RNA helicase Q" evidence="13">
    <location>
        <begin position="368"/>
        <end position="396"/>
    </location>
</feature>
<proteinExistence type="predicted"/>
<feature type="compositionally biased region" description="Low complexity" evidence="10">
    <location>
        <begin position="52"/>
        <end position="62"/>
    </location>
</feature>
<comment type="catalytic activity">
    <reaction evidence="7">
        <text>ATP + H2O = ADP + phosphate + H(+)</text>
        <dbReference type="Rhea" id="RHEA:13065"/>
        <dbReference type="ChEBI" id="CHEBI:15377"/>
        <dbReference type="ChEBI" id="CHEBI:15378"/>
        <dbReference type="ChEBI" id="CHEBI:30616"/>
        <dbReference type="ChEBI" id="CHEBI:43474"/>
        <dbReference type="ChEBI" id="CHEBI:456216"/>
        <dbReference type="EC" id="3.6.4.13"/>
    </reaction>
</comment>
<dbReference type="Pfam" id="PF00271">
    <property type="entry name" value="Helicase_C"/>
    <property type="match status" value="1"/>
</dbReference>
<evidence type="ECO:0000256" key="5">
    <source>
        <dbReference type="ARBA" id="ARBA00022840"/>
    </source>
</evidence>
<dbReference type="InterPro" id="IPR050079">
    <property type="entry name" value="DEAD_box_RNA_helicase"/>
</dbReference>
<dbReference type="PROSITE" id="PS00039">
    <property type="entry name" value="DEAD_ATP_HELICASE"/>
    <property type="match status" value="1"/>
</dbReference>
<keyword evidence="15" id="KW-1185">Reference proteome</keyword>
<evidence type="ECO:0000256" key="3">
    <source>
        <dbReference type="ARBA" id="ARBA00022801"/>
    </source>
</evidence>
<dbReference type="InterPro" id="IPR027417">
    <property type="entry name" value="P-loop_NTPase"/>
</dbReference>
<dbReference type="PROSITE" id="PS51195">
    <property type="entry name" value="Q_MOTIF"/>
    <property type="match status" value="1"/>
</dbReference>
<dbReference type="GO" id="GO:0003724">
    <property type="term" value="F:RNA helicase activity"/>
    <property type="evidence" value="ECO:0007669"/>
    <property type="project" value="UniProtKB-EC"/>
</dbReference>
<evidence type="ECO:0000256" key="6">
    <source>
        <dbReference type="ARBA" id="ARBA00022884"/>
    </source>
</evidence>
<feature type="region of interest" description="Disordered" evidence="10">
    <location>
        <begin position="1"/>
        <end position="35"/>
    </location>
</feature>
<dbReference type="EMBL" id="JADGJH010000447">
    <property type="protein sequence ID" value="KAJ3128851.1"/>
    <property type="molecule type" value="Genomic_DNA"/>
</dbReference>
<dbReference type="GO" id="GO:0005524">
    <property type="term" value="F:ATP binding"/>
    <property type="evidence" value="ECO:0007669"/>
    <property type="project" value="UniProtKB-KW"/>
</dbReference>
<dbReference type="SMART" id="SM00490">
    <property type="entry name" value="HELICc"/>
    <property type="match status" value="1"/>
</dbReference>
<comment type="caution">
    <text evidence="14">The sequence shown here is derived from an EMBL/GenBank/DDBJ whole genome shotgun (WGS) entry which is preliminary data.</text>
</comment>
<evidence type="ECO:0000256" key="9">
    <source>
        <dbReference type="SAM" id="Coils"/>
    </source>
</evidence>
<dbReference type="InterPro" id="IPR014001">
    <property type="entry name" value="Helicase_ATP-bd"/>
</dbReference>
<dbReference type="GO" id="GO:0003723">
    <property type="term" value="F:RNA binding"/>
    <property type="evidence" value="ECO:0007669"/>
    <property type="project" value="UniProtKB-KW"/>
</dbReference>
<feature type="short sequence motif" description="Q motif" evidence="8">
    <location>
        <begin position="368"/>
        <end position="396"/>
    </location>
</feature>
<feature type="compositionally biased region" description="Basic residues" evidence="10">
    <location>
        <begin position="870"/>
        <end position="879"/>
    </location>
</feature>
<feature type="region of interest" description="Disordered" evidence="10">
    <location>
        <begin position="103"/>
        <end position="140"/>
    </location>
</feature>
<evidence type="ECO:0000259" key="12">
    <source>
        <dbReference type="PROSITE" id="PS51194"/>
    </source>
</evidence>
<dbReference type="SUPFAM" id="SSF52540">
    <property type="entry name" value="P-loop containing nucleoside triphosphate hydrolases"/>
    <property type="match status" value="2"/>
</dbReference>
<keyword evidence="3" id="KW-0378">Hydrolase</keyword>
<feature type="compositionally biased region" description="Basic and acidic residues" evidence="10">
    <location>
        <begin position="806"/>
        <end position="822"/>
    </location>
</feature>
<gene>
    <name evidence="14" type="primary">DRS1</name>
    <name evidence="14" type="ORF">HK100_008944</name>
</gene>
<dbReference type="PANTHER" id="PTHR47959">
    <property type="entry name" value="ATP-DEPENDENT RNA HELICASE RHLE-RELATED"/>
    <property type="match status" value="1"/>
</dbReference>
<evidence type="ECO:0000256" key="10">
    <source>
        <dbReference type="SAM" id="MobiDB-lite"/>
    </source>
</evidence>
<feature type="domain" description="Helicase C-terminal" evidence="12">
    <location>
        <begin position="584"/>
        <end position="747"/>
    </location>
</feature>
<dbReference type="PROSITE" id="PS51194">
    <property type="entry name" value="HELICASE_CTER"/>
    <property type="match status" value="1"/>
</dbReference>
<dbReference type="PROSITE" id="PS51192">
    <property type="entry name" value="HELICASE_ATP_BIND_1"/>
    <property type="match status" value="1"/>
</dbReference>
<dbReference type="GO" id="GO:0005829">
    <property type="term" value="C:cytosol"/>
    <property type="evidence" value="ECO:0007669"/>
    <property type="project" value="TreeGrafter"/>
</dbReference>
<dbReference type="GO" id="GO:0016787">
    <property type="term" value="F:hydrolase activity"/>
    <property type="evidence" value="ECO:0007669"/>
    <property type="project" value="UniProtKB-KW"/>
</dbReference>
<dbReference type="SMART" id="SM00487">
    <property type="entry name" value="DEXDc"/>
    <property type="match status" value="1"/>
</dbReference>
<sequence length="959" mass="106484">MSPTPNKKTGVPKAATTPTAKGKAKTPEAQSETSKQYILVGEQVKGASARALSLPTPTTSTSKPIDTPKVKAVTAKPKTFDPFAIHTIEDSEDEASTYKTIISQFGIDSDNNDEDKDSDTKKKKSSKKSNNVQTTSADLNPDFTFEFSGGDLESSAANANSYWDFKAAKAAVRGASNLADKNGGVVKSDFSIEDIIERKRKEMKAFKKNGVKNLSAPSQKEKQLDETNESEEEMEDMGDVQMDKNGNFIFAKSESGSDNDENETGGVENDTDEENDESFDNEDNDIESVLANWSLDVVDENSEDEFSGEEDQVTVAPKKNQAEQNSDDDSDSDDETTKIQDIVNEKRKAEFFAPIPEPEKADEFEDTETFTNFRLSRPVLKAIADMGYNKPTPIQTRSIPLALQAHDLCVSAQTGSGKTLAFLIPMIERLLYRPKATPTIRILILVPTRELGVQCHSVATKLSKYTDITWSLCVGGLSTKTQELELRTRPDGVIATPGRLIDHIRNSQGFSLDGIEILVIDEADRILEDGFADELDEIIKSTPRARQSMLFSATMTDKIEDLTKLSLTRPIRLFVNKSTSLTSRLTQEFVRVRAHKEESKPAMLLALCSRTYQEEVVIFFRSKAAAHYMKVMFGLCGLKAAELHGNLTQLQRLESLESFRDRESSFLLCTDLASRGLDIPGIKTVINYDMPKSYSTYVHRCGRTARANQSGVAVSFVSESDRAVLKMAMKMSTDEVQHRVIPSKVVTRFESKVDEMKEAAKEVLIEEQREKEIRAVEMQIKKVENIQEFAEEIKNRPRKTWFQSAQDKEASKQLGKDKHRSDMGISSAEVIRAPIKRGKFDGLSRHKKRLKIAREDDKKEIAQMNIAAKLAKKSSKPTRLHTVSEPVKTETKSTAMQKRKGAFSEEKSGVRGKKKSNGGAANASGGQSSSLGGVKTGGIKKKKISNHKFKSLGKHKRKR</sequence>
<reference evidence="14" key="1">
    <citation type="submission" date="2020-05" db="EMBL/GenBank/DDBJ databases">
        <title>Phylogenomic resolution of chytrid fungi.</title>
        <authorList>
            <person name="Stajich J.E."/>
            <person name="Amses K."/>
            <person name="Simmons R."/>
            <person name="Seto K."/>
            <person name="Myers J."/>
            <person name="Bonds A."/>
            <person name="Quandt C.A."/>
            <person name="Barry K."/>
            <person name="Liu P."/>
            <person name="Grigoriev I."/>
            <person name="Longcore J.E."/>
            <person name="James T.Y."/>
        </authorList>
    </citation>
    <scope>NUCLEOTIDE SEQUENCE</scope>
    <source>
        <strain evidence="14">JEL0513</strain>
    </source>
</reference>
<name>A0AAD5T4A6_9FUNG</name>
<dbReference type="PANTHER" id="PTHR47959:SF1">
    <property type="entry name" value="ATP-DEPENDENT RNA HELICASE DBPA"/>
    <property type="match status" value="1"/>
</dbReference>
<feature type="compositionally biased region" description="Basic residues" evidence="10">
    <location>
        <begin position="938"/>
        <end position="959"/>
    </location>
</feature>
<dbReference type="Proteomes" id="UP001211907">
    <property type="component" value="Unassembled WGS sequence"/>
</dbReference>
<keyword evidence="9" id="KW-0175">Coiled coil</keyword>
<dbReference type="CDD" id="cd17947">
    <property type="entry name" value="DEADc_DDX27"/>
    <property type="match status" value="1"/>
</dbReference>
<dbReference type="CDD" id="cd18787">
    <property type="entry name" value="SF2_C_DEAD"/>
    <property type="match status" value="1"/>
</dbReference>
<evidence type="ECO:0000256" key="4">
    <source>
        <dbReference type="ARBA" id="ARBA00022806"/>
    </source>
</evidence>
<dbReference type="AlphaFoldDB" id="A0AAD5T4A6"/>
<dbReference type="InterPro" id="IPR014014">
    <property type="entry name" value="RNA_helicase_DEAD_Q_motif"/>
</dbReference>
<feature type="compositionally biased region" description="Low complexity" evidence="10">
    <location>
        <begin position="7"/>
        <end position="21"/>
    </location>
</feature>
<feature type="region of interest" description="Disordered" evidence="10">
    <location>
        <begin position="48"/>
        <end position="69"/>
    </location>
</feature>
<evidence type="ECO:0000313" key="15">
    <source>
        <dbReference type="Proteomes" id="UP001211907"/>
    </source>
</evidence>
<feature type="region of interest" description="Disordered" evidence="10">
    <location>
        <begin position="800"/>
        <end position="823"/>
    </location>
</feature>
<accession>A0AAD5T4A6</accession>
<keyword evidence="2" id="KW-0547">Nucleotide-binding</keyword>
<feature type="region of interest" description="Disordered" evidence="10">
    <location>
        <begin position="207"/>
        <end position="336"/>
    </location>
</feature>
<evidence type="ECO:0000256" key="7">
    <source>
        <dbReference type="ARBA" id="ARBA00047984"/>
    </source>
</evidence>
<keyword evidence="4" id="KW-0347">Helicase</keyword>
<protein>
    <recommendedName>
        <fullName evidence="1">RNA helicase</fullName>
        <ecNumber evidence="1">3.6.4.13</ecNumber>
    </recommendedName>
</protein>
<evidence type="ECO:0000259" key="11">
    <source>
        <dbReference type="PROSITE" id="PS51192"/>
    </source>
</evidence>
<feature type="compositionally biased region" description="Acidic residues" evidence="10">
    <location>
        <begin position="325"/>
        <end position="334"/>
    </location>
</feature>
<feature type="compositionally biased region" description="Acidic residues" evidence="10">
    <location>
        <begin position="257"/>
        <end position="286"/>
    </location>
</feature>
<evidence type="ECO:0000256" key="1">
    <source>
        <dbReference type="ARBA" id="ARBA00012552"/>
    </source>
</evidence>
<keyword evidence="5" id="KW-0067">ATP-binding</keyword>
<evidence type="ECO:0000256" key="2">
    <source>
        <dbReference type="ARBA" id="ARBA00022741"/>
    </source>
</evidence>
<feature type="compositionally biased region" description="Acidic residues" evidence="10">
    <location>
        <begin position="226"/>
        <end position="238"/>
    </location>
</feature>
<keyword evidence="6" id="KW-0694">RNA-binding</keyword>
<dbReference type="InterPro" id="IPR011545">
    <property type="entry name" value="DEAD/DEAH_box_helicase_dom"/>
</dbReference>
<dbReference type="InterPro" id="IPR001650">
    <property type="entry name" value="Helicase_C-like"/>
</dbReference>
<feature type="domain" description="Helicase ATP-binding" evidence="11">
    <location>
        <begin position="399"/>
        <end position="573"/>
    </location>
</feature>
<dbReference type="Pfam" id="PF00270">
    <property type="entry name" value="DEAD"/>
    <property type="match status" value="1"/>
</dbReference>
<evidence type="ECO:0000313" key="14">
    <source>
        <dbReference type="EMBL" id="KAJ3128851.1"/>
    </source>
</evidence>
<feature type="compositionally biased region" description="Low complexity" evidence="10">
    <location>
        <begin position="917"/>
        <end position="933"/>
    </location>
</feature>
<evidence type="ECO:0000256" key="8">
    <source>
        <dbReference type="PROSITE-ProRule" id="PRU00552"/>
    </source>
</evidence>
<feature type="compositionally biased region" description="Acidic residues" evidence="10">
    <location>
        <begin position="297"/>
        <end position="312"/>
    </location>
</feature>
<organism evidence="14 15">
    <name type="scientific">Physocladia obscura</name>
    <dbReference type="NCBI Taxonomy" id="109957"/>
    <lineage>
        <taxon>Eukaryota</taxon>
        <taxon>Fungi</taxon>
        <taxon>Fungi incertae sedis</taxon>
        <taxon>Chytridiomycota</taxon>
        <taxon>Chytridiomycota incertae sedis</taxon>
        <taxon>Chytridiomycetes</taxon>
        <taxon>Chytridiales</taxon>
        <taxon>Chytriomycetaceae</taxon>
        <taxon>Physocladia</taxon>
    </lineage>
</organism>
<dbReference type="InterPro" id="IPR000629">
    <property type="entry name" value="RNA-helicase_DEAD-box_CS"/>
</dbReference>
<evidence type="ECO:0000259" key="13">
    <source>
        <dbReference type="PROSITE" id="PS51195"/>
    </source>
</evidence>
<dbReference type="Gene3D" id="3.40.50.300">
    <property type="entry name" value="P-loop containing nucleotide triphosphate hydrolases"/>
    <property type="match status" value="2"/>
</dbReference>
<dbReference type="EC" id="3.6.4.13" evidence="1"/>